<evidence type="ECO:0000256" key="5">
    <source>
        <dbReference type="SAM" id="MobiDB-lite"/>
    </source>
</evidence>
<accession>A0ABY8HC43</accession>
<dbReference type="InterPro" id="IPR036271">
    <property type="entry name" value="Tet_transcr_reg_TetR-rel_C_sf"/>
</dbReference>
<dbReference type="SUPFAM" id="SSF46689">
    <property type="entry name" value="Homeodomain-like"/>
    <property type="match status" value="1"/>
</dbReference>
<dbReference type="PROSITE" id="PS50977">
    <property type="entry name" value="HTH_TETR_2"/>
    <property type="match status" value="1"/>
</dbReference>
<dbReference type="Proteomes" id="UP001214094">
    <property type="component" value="Chromosome"/>
</dbReference>
<evidence type="ECO:0000259" key="6">
    <source>
        <dbReference type="PROSITE" id="PS50977"/>
    </source>
</evidence>
<dbReference type="PRINTS" id="PR00455">
    <property type="entry name" value="HTHTETR"/>
</dbReference>
<sequence length="199" mass="21664">MRVSRKQVEENKKTILEAAGQLFRERGFESVTVTDVMKAAGLTHGGFYGYFKSKEDLIAQTLAGLQGETEPLTVDLASVARRYLSPEHRDDFGHGCPLAALASEVSRQPGSARSEMTDVLKRQFARFGKIAPGTDDHEKRRAAIGSSAAMIGALILARMTDDPDLSTEILDETRVWLSDRDHGKLRSQGPSDGKSDAGS</sequence>
<dbReference type="RefSeq" id="WP_051659468.1">
    <property type="nucleotide sequence ID" value="NZ_CP015880.1"/>
</dbReference>
<feature type="region of interest" description="Disordered" evidence="5">
    <location>
        <begin position="179"/>
        <end position="199"/>
    </location>
</feature>
<dbReference type="GeneID" id="29519387"/>
<feature type="DNA-binding region" description="H-T-H motif" evidence="4">
    <location>
        <begin position="32"/>
        <end position="51"/>
    </location>
</feature>
<dbReference type="EMBL" id="CP121308">
    <property type="protein sequence ID" value="WFP89622.1"/>
    <property type="molecule type" value="Genomic_DNA"/>
</dbReference>
<reference evidence="7 8" key="1">
    <citation type="submission" date="2023-03" db="EMBL/GenBank/DDBJ databases">
        <title>Comparative genome and transcriptome analysis combination mining strategies for increasing vitamin B12 production of Ensifer adhaerens strain.</title>
        <authorList>
            <person name="Yongheng L."/>
        </authorList>
    </citation>
    <scope>NUCLEOTIDE SEQUENCE [LARGE SCALE GENOMIC DNA]</scope>
    <source>
        <strain evidence="7 8">Casida A-T305</strain>
    </source>
</reference>
<keyword evidence="3" id="KW-0804">Transcription</keyword>
<dbReference type="PANTHER" id="PTHR47506:SF7">
    <property type="entry name" value="TRANSCRIPTIONAL REGULATORY PROTEIN"/>
    <property type="match status" value="1"/>
</dbReference>
<proteinExistence type="predicted"/>
<dbReference type="InterPro" id="IPR009057">
    <property type="entry name" value="Homeodomain-like_sf"/>
</dbReference>
<dbReference type="PANTHER" id="PTHR47506">
    <property type="entry name" value="TRANSCRIPTIONAL REGULATORY PROTEIN"/>
    <property type="match status" value="1"/>
</dbReference>
<feature type="domain" description="HTH tetR-type" evidence="6">
    <location>
        <begin position="9"/>
        <end position="69"/>
    </location>
</feature>
<name>A0ABY8HC43_ENSAD</name>
<organism evidence="7 8">
    <name type="scientific">Ensifer adhaerens</name>
    <name type="common">Sinorhizobium morelense</name>
    <dbReference type="NCBI Taxonomy" id="106592"/>
    <lineage>
        <taxon>Bacteria</taxon>
        <taxon>Pseudomonadati</taxon>
        <taxon>Pseudomonadota</taxon>
        <taxon>Alphaproteobacteria</taxon>
        <taxon>Hyphomicrobiales</taxon>
        <taxon>Rhizobiaceae</taxon>
        <taxon>Sinorhizobium/Ensifer group</taxon>
        <taxon>Ensifer</taxon>
    </lineage>
</organism>
<evidence type="ECO:0000313" key="8">
    <source>
        <dbReference type="Proteomes" id="UP001214094"/>
    </source>
</evidence>
<evidence type="ECO:0000313" key="7">
    <source>
        <dbReference type="EMBL" id="WFP89622.1"/>
    </source>
</evidence>
<evidence type="ECO:0000256" key="2">
    <source>
        <dbReference type="ARBA" id="ARBA00023125"/>
    </source>
</evidence>
<dbReference type="InterPro" id="IPR023772">
    <property type="entry name" value="DNA-bd_HTH_TetR-type_CS"/>
</dbReference>
<dbReference type="SUPFAM" id="SSF48498">
    <property type="entry name" value="Tetracyclin repressor-like, C-terminal domain"/>
    <property type="match status" value="1"/>
</dbReference>
<keyword evidence="8" id="KW-1185">Reference proteome</keyword>
<dbReference type="Pfam" id="PF00440">
    <property type="entry name" value="TetR_N"/>
    <property type="match status" value="1"/>
</dbReference>
<dbReference type="InterPro" id="IPR001647">
    <property type="entry name" value="HTH_TetR"/>
</dbReference>
<keyword evidence="1" id="KW-0805">Transcription regulation</keyword>
<evidence type="ECO:0000256" key="1">
    <source>
        <dbReference type="ARBA" id="ARBA00023015"/>
    </source>
</evidence>
<evidence type="ECO:0000256" key="3">
    <source>
        <dbReference type="ARBA" id="ARBA00023163"/>
    </source>
</evidence>
<dbReference type="Gene3D" id="1.10.10.60">
    <property type="entry name" value="Homeodomain-like"/>
    <property type="match status" value="1"/>
</dbReference>
<dbReference type="PROSITE" id="PS01081">
    <property type="entry name" value="HTH_TETR_1"/>
    <property type="match status" value="1"/>
</dbReference>
<dbReference type="Gene3D" id="1.10.357.10">
    <property type="entry name" value="Tetracycline Repressor, domain 2"/>
    <property type="match status" value="1"/>
</dbReference>
<keyword evidence="2 4" id="KW-0238">DNA-binding</keyword>
<evidence type="ECO:0000256" key="4">
    <source>
        <dbReference type="PROSITE-ProRule" id="PRU00335"/>
    </source>
</evidence>
<gene>
    <name evidence="7" type="ORF">P4B07_13720</name>
</gene>
<protein>
    <submittedName>
        <fullName evidence="7">TetR/AcrR family transcriptional regulator</fullName>
    </submittedName>
</protein>